<gene>
    <name evidence="2" type="ORF">FRX31_011975</name>
</gene>
<evidence type="ECO:0000256" key="1">
    <source>
        <dbReference type="SAM" id="Phobius"/>
    </source>
</evidence>
<reference evidence="2 3" key="1">
    <citation type="submission" date="2020-06" db="EMBL/GenBank/DDBJ databases">
        <title>Transcriptomic and genomic resources for Thalictrum thalictroides and T. hernandezii: Facilitating candidate gene discovery in an emerging model plant lineage.</title>
        <authorList>
            <person name="Arias T."/>
            <person name="Riano-Pachon D.M."/>
            <person name="Di Stilio V.S."/>
        </authorList>
    </citation>
    <scope>NUCLEOTIDE SEQUENCE [LARGE SCALE GENOMIC DNA]</scope>
    <source>
        <strain evidence="3">cv. WT478/WT964</strain>
        <tissue evidence="2">Leaves</tissue>
    </source>
</reference>
<keyword evidence="1" id="KW-0812">Transmembrane</keyword>
<evidence type="ECO:0000313" key="3">
    <source>
        <dbReference type="Proteomes" id="UP000554482"/>
    </source>
</evidence>
<keyword evidence="1" id="KW-1133">Transmembrane helix</keyword>
<keyword evidence="1" id="KW-0472">Membrane</keyword>
<comment type="caution">
    <text evidence="2">The sequence shown here is derived from an EMBL/GenBank/DDBJ whole genome shotgun (WGS) entry which is preliminary data.</text>
</comment>
<feature type="transmembrane region" description="Helical" evidence="1">
    <location>
        <begin position="29"/>
        <end position="46"/>
    </location>
</feature>
<dbReference type="AlphaFoldDB" id="A0A7J6WNB7"/>
<proteinExistence type="predicted"/>
<keyword evidence="3" id="KW-1185">Reference proteome</keyword>
<organism evidence="2 3">
    <name type="scientific">Thalictrum thalictroides</name>
    <name type="common">Rue-anemone</name>
    <name type="synonym">Anemone thalictroides</name>
    <dbReference type="NCBI Taxonomy" id="46969"/>
    <lineage>
        <taxon>Eukaryota</taxon>
        <taxon>Viridiplantae</taxon>
        <taxon>Streptophyta</taxon>
        <taxon>Embryophyta</taxon>
        <taxon>Tracheophyta</taxon>
        <taxon>Spermatophyta</taxon>
        <taxon>Magnoliopsida</taxon>
        <taxon>Ranunculales</taxon>
        <taxon>Ranunculaceae</taxon>
        <taxon>Thalictroideae</taxon>
        <taxon>Thalictrum</taxon>
    </lineage>
</organism>
<protein>
    <submittedName>
        <fullName evidence="2">Uncharacterized protein</fullName>
    </submittedName>
</protein>
<accession>A0A7J6WNB7</accession>
<evidence type="ECO:0000313" key="2">
    <source>
        <dbReference type="EMBL" id="KAF5198438.1"/>
    </source>
</evidence>
<dbReference type="EMBL" id="JABWDY010013223">
    <property type="protein sequence ID" value="KAF5198438.1"/>
    <property type="molecule type" value="Genomic_DNA"/>
</dbReference>
<dbReference type="Proteomes" id="UP000554482">
    <property type="component" value="Unassembled WGS sequence"/>
</dbReference>
<name>A0A7J6WNB7_THATH</name>
<sequence>MQLNDISFWLFFSQVYVCLHLLKEPFFPLWIWQALVIFSIAIFSYMSKRRHLCTLCAYLHHGGFVPNLA</sequence>